<protein>
    <submittedName>
        <fullName evidence="2">Uncharacterized protein</fullName>
    </submittedName>
</protein>
<reference evidence="2" key="1">
    <citation type="submission" date="2017-02" db="UniProtKB">
        <authorList>
            <consortium name="WormBaseParasite"/>
        </authorList>
    </citation>
    <scope>IDENTIFICATION</scope>
</reference>
<organism evidence="1 2">
    <name type="scientific">Ascaris lumbricoides</name>
    <name type="common">Giant roundworm</name>
    <dbReference type="NCBI Taxonomy" id="6252"/>
    <lineage>
        <taxon>Eukaryota</taxon>
        <taxon>Metazoa</taxon>
        <taxon>Ecdysozoa</taxon>
        <taxon>Nematoda</taxon>
        <taxon>Chromadorea</taxon>
        <taxon>Rhabditida</taxon>
        <taxon>Spirurina</taxon>
        <taxon>Ascaridomorpha</taxon>
        <taxon>Ascaridoidea</taxon>
        <taxon>Ascarididae</taxon>
        <taxon>Ascaris</taxon>
    </lineage>
</organism>
<dbReference type="AlphaFoldDB" id="A0A0M3IIQ8"/>
<dbReference type="WBParaSite" id="ALUE_0001845401-mRNA-1">
    <property type="protein sequence ID" value="ALUE_0001845401-mRNA-1"/>
    <property type="gene ID" value="ALUE_0001845401"/>
</dbReference>
<sequence>MTHSTVQNVKVCHIFSPRQDAIANCSHHSTIFFYTSC</sequence>
<evidence type="ECO:0000313" key="2">
    <source>
        <dbReference type="WBParaSite" id="ALUE_0001845401-mRNA-1"/>
    </source>
</evidence>
<name>A0A0M3IIQ8_ASCLU</name>
<evidence type="ECO:0000313" key="1">
    <source>
        <dbReference type="Proteomes" id="UP000036681"/>
    </source>
</evidence>
<dbReference type="Proteomes" id="UP000036681">
    <property type="component" value="Unplaced"/>
</dbReference>
<accession>A0A0M3IIQ8</accession>
<proteinExistence type="predicted"/>
<keyword evidence="1" id="KW-1185">Reference proteome</keyword>